<proteinExistence type="predicted"/>
<name>A0ABX7WNR1_9GAMM</name>
<feature type="region of interest" description="Disordered" evidence="1">
    <location>
        <begin position="32"/>
        <end position="70"/>
    </location>
</feature>
<reference evidence="2 3" key="1">
    <citation type="submission" date="2021-04" db="EMBL/GenBank/DDBJ databases">
        <title>Genomics, taxonomy and metabolism of representatives of sulfur bacteria of the genus Thiothrix: Thiothrix fructosivorans QT, Thiothrix unzii A1T and three new species, Thiothrix subterranea sp. nov., Thiothrix litoralis sp. nov. and 'Candidatus Thiothrix anitrata' sp. nov.</title>
        <authorList>
            <person name="Ravin N.V."/>
            <person name="Smolyakov D."/>
            <person name="Rudenko T.S."/>
            <person name="Mardanov A.V."/>
            <person name="Beletsky A.V."/>
            <person name="Markov N.D."/>
            <person name="Fomenkov A.I."/>
            <person name="Roberts R.J."/>
            <person name="Karnachuk O.V."/>
            <person name="Novikov A."/>
            <person name="Grabovich M.Y."/>
        </authorList>
    </citation>
    <scope>NUCLEOTIDE SEQUENCE [LARGE SCALE GENOMIC DNA]</scope>
    <source>
        <strain evidence="2 3">AS</strain>
    </source>
</reference>
<protein>
    <submittedName>
        <fullName evidence="2">Uncharacterized protein</fullName>
    </submittedName>
</protein>
<dbReference type="RefSeq" id="WP_210221665.1">
    <property type="nucleotide sequence ID" value="NZ_CP072801.1"/>
</dbReference>
<sequence>MNIMESSGDDLKRADEAERQITETLRQLGHDALSGWAQRHEEAAADQSRQEAGWRPMGKKTLLAQHLRID</sequence>
<accession>A0ABX7WNR1</accession>
<keyword evidence="3" id="KW-1185">Reference proteome</keyword>
<evidence type="ECO:0000256" key="1">
    <source>
        <dbReference type="SAM" id="MobiDB-lite"/>
    </source>
</evidence>
<evidence type="ECO:0000313" key="3">
    <source>
        <dbReference type="Proteomes" id="UP000672039"/>
    </source>
</evidence>
<dbReference type="EMBL" id="CP072801">
    <property type="protein sequence ID" value="QTR45244.1"/>
    <property type="molecule type" value="Genomic_DNA"/>
</dbReference>
<evidence type="ECO:0000313" key="2">
    <source>
        <dbReference type="EMBL" id="QTR45244.1"/>
    </source>
</evidence>
<dbReference type="Proteomes" id="UP000672039">
    <property type="component" value="Chromosome"/>
</dbReference>
<organism evidence="2 3">
    <name type="scientific">Thiothrix litoralis</name>
    <dbReference type="NCBI Taxonomy" id="2891210"/>
    <lineage>
        <taxon>Bacteria</taxon>
        <taxon>Pseudomonadati</taxon>
        <taxon>Pseudomonadota</taxon>
        <taxon>Gammaproteobacteria</taxon>
        <taxon>Thiotrichales</taxon>
        <taxon>Thiotrichaceae</taxon>
        <taxon>Thiothrix</taxon>
    </lineage>
</organism>
<gene>
    <name evidence="2" type="ORF">J9253_14690</name>
</gene>